<protein>
    <submittedName>
        <fullName evidence="2">Uncharacterized protein</fullName>
    </submittedName>
</protein>
<keyword evidence="3" id="KW-1185">Reference proteome</keyword>
<dbReference type="Gramene" id="Psat01G0392700-T1">
    <property type="protein sequence ID" value="KAI5445886.1"/>
    <property type="gene ID" value="KIW84_013927"/>
</dbReference>
<organism evidence="2 3">
    <name type="scientific">Pisum sativum</name>
    <name type="common">Garden pea</name>
    <name type="synonym">Lathyrus oleraceus</name>
    <dbReference type="NCBI Taxonomy" id="3888"/>
    <lineage>
        <taxon>Eukaryota</taxon>
        <taxon>Viridiplantae</taxon>
        <taxon>Streptophyta</taxon>
        <taxon>Embryophyta</taxon>
        <taxon>Tracheophyta</taxon>
        <taxon>Spermatophyta</taxon>
        <taxon>Magnoliopsida</taxon>
        <taxon>eudicotyledons</taxon>
        <taxon>Gunneridae</taxon>
        <taxon>Pentapetalae</taxon>
        <taxon>rosids</taxon>
        <taxon>fabids</taxon>
        <taxon>Fabales</taxon>
        <taxon>Fabaceae</taxon>
        <taxon>Papilionoideae</taxon>
        <taxon>50 kb inversion clade</taxon>
        <taxon>NPAAA clade</taxon>
        <taxon>Hologalegina</taxon>
        <taxon>IRL clade</taxon>
        <taxon>Fabeae</taxon>
        <taxon>Lathyrus</taxon>
    </lineage>
</organism>
<gene>
    <name evidence="2" type="ORF">KIW84_013927</name>
</gene>
<accession>A0A9D5BLS9</accession>
<proteinExistence type="predicted"/>
<comment type="caution">
    <text evidence="2">The sequence shown here is derived from an EMBL/GenBank/DDBJ whole genome shotgun (WGS) entry which is preliminary data.</text>
</comment>
<feature type="region of interest" description="Disordered" evidence="1">
    <location>
        <begin position="36"/>
        <end position="116"/>
    </location>
</feature>
<evidence type="ECO:0000313" key="3">
    <source>
        <dbReference type="Proteomes" id="UP001058974"/>
    </source>
</evidence>
<dbReference type="AlphaFoldDB" id="A0A9D5BLS9"/>
<dbReference type="EMBL" id="JAMSHJ010000001">
    <property type="protein sequence ID" value="KAI5445886.1"/>
    <property type="molecule type" value="Genomic_DNA"/>
</dbReference>
<dbReference type="Proteomes" id="UP001058974">
    <property type="component" value="Chromosome 1"/>
</dbReference>
<sequence>MSQRVVSESVSDEDTAAAAEAVVVLRNSLLEIVDIENCPPKRKNREFTRSRLPKSKPYSKGKTTTETGTQRPPTVTLTPDGLALPTSMPMDRGPGPTSKESATSGTAPLKKRKKKWKGVFHVHNPSLFLKEGNQKRKKKNWAMFPEGGRLLSGQQSSTSSRLLYDGLPCILGSARSSTLRPSK</sequence>
<evidence type="ECO:0000313" key="2">
    <source>
        <dbReference type="EMBL" id="KAI5445886.1"/>
    </source>
</evidence>
<name>A0A9D5BLS9_PEA</name>
<reference evidence="2 3" key="1">
    <citation type="journal article" date="2022" name="Nat. Genet.">
        <title>Improved pea reference genome and pan-genome highlight genomic features and evolutionary characteristics.</title>
        <authorList>
            <person name="Yang T."/>
            <person name="Liu R."/>
            <person name="Luo Y."/>
            <person name="Hu S."/>
            <person name="Wang D."/>
            <person name="Wang C."/>
            <person name="Pandey M.K."/>
            <person name="Ge S."/>
            <person name="Xu Q."/>
            <person name="Li N."/>
            <person name="Li G."/>
            <person name="Huang Y."/>
            <person name="Saxena R.K."/>
            <person name="Ji Y."/>
            <person name="Li M."/>
            <person name="Yan X."/>
            <person name="He Y."/>
            <person name="Liu Y."/>
            <person name="Wang X."/>
            <person name="Xiang C."/>
            <person name="Varshney R.K."/>
            <person name="Ding H."/>
            <person name="Gao S."/>
            <person name="Zong X."/>
        </authorList>
    </citation>
    <scope>NUCLEOTIDE SEQUENCE [LARGE SCALE GENOMIC DNA]</scope>
    <source>
        <strain evidence="2 3">cv. Zhongwan 6</strain>
    </source>
</reference>
<feature type="compositionally biased region" description="Low complexity" evidence="1">
    <location>
        <begin position="64"/>
        <end position="76"/>
    </location>
</feature>
<evidence type="ECO:0000256" key="1">
    <source>
        <dbReference type="SAM" id="MobiDB-lite"/>
    </source>
</evidence>